<sequence length="101" mass="11803">MKFNLSEGYIMSKTIQVFEDAGHGWAKVPISELKSLGIKNQITSFSYVKDGFAYLEENKDFGTYLKVLKESEPNLSLKFEHDYYDGQSEIRTYKRYNKNKL</sequence>
<reference evidence="1" key="1">
    <citation type="journal article" date="2015" name="Nature">
        <title>Complex archaea that bridge the gap between prokaryotes and eukaryotes.</title>
        <authorList>
            <person name="Spang A."/>
            <person name="Saw J.H."/>
            <person name="Jorgensen S.L."/>
            <person name="Zaremba-Niedzwiedzka K."/>
            <person name="Martijn J."/>
            <person name="Lind A.E."/>
            <person name="van Eijk R."/>
            <person name="Schleper C."/>
            <person name="Guy L."/>
            <person name="Ettema T.J."/>
        </authorList>
    </citation>
    <scope>NUCLEOTIDE SEQUENCE</scope>
</reference>
<comment type="caution">
    <text evidence="1">The sequence shown here is derived from an EMBL/GenBank/DDBJ whole genome shotgun (WGS) entry which is preliminary data.</text>
</comment>
<organism evidence="1">
    <name type="scientific">marine sediment metagenome</name>
    <dbReference type="NCBI Taxonomy" id="412755"/>
    <lineage>
        <taxon>unclassified sequences</taxon>
        <taxon>metagenomes</taxon>
        <taxon>ecological metagenomes</taxon>
    </lineage>
</organism>
<proteinExistence type="predicted"/>
<protein>
    <submittedName>
        <fullName evidence="1">Uncharacterized protein</fullName>
    </submittedName>
</protein>
<dbReference type="AlphaFoldDB" id="A0A0F9AMY1"/>
<accession>A0A0F9AMY1</accession>
<name>A0A0F9AMY1_9ZZZZ</name>
<gene>
    <name evidence="1" type="ORF">LCGC14_2550380</name>
</gene>
<dbReference type="EMBL" id="LAZR01041838">
    <property type="protein sequence ID" value="KKL10984.1"/>
    <property type="molecule type" value="Genomic_DNA"/>
</dbReference>
<evidence type="ECO:0000313" key="1">
    <source>
        <dbReference type="EMBL" id="KKL10984.1"/>
    </source>
</evidence>